<dbReference type="EMBL" id="AKWM02000044">
    <property type="protein sequence ID" value="EKR99750.1"/>
    <property type="molecule type" value="Genomic_DNA"/>
</dbReference>
<comment type="caution">
    <text evidence="1">The sequence shown here is derived from an EMBL/GenBank/DDBJ whole genome shotgun (WGS) entry which is preliminary data.</text>
</comment>
<name>A0AA87SX30_9LEPT</name>
<proteinExistence type="predicted"/>
<reference evidence="1 2" key="1">
    <citation type="journal article" date="2014" name="Int. J. Syst. Evol. Microbiol.">
        <title>Leptospira mayottensis sp. nov., a pathogenic species of the genus Leptospira isolated from humans.</title>
        <authorList>
            <person name="Bourhy P."/>
            <person name="Collet L."/>
            <person name="Brisse S."/>
            <person name="Picardeau M."/>
        </authorList>
    </citation>
    <scope>NUCLEOTIDE SEQUENCE [LARGE SCALE GENOMIC DNA]</scope>
    <source>
        <strain evidence="1 2">200901122</strain>
    </source>
</reference>
<protein>
    <submittedName>
        <fullName evidence="1">Uncharacterized protein</fullName>
    </submittedName>
</protein>
<organism evidence="1 2">
    <name type="scientific">Leptospira mayottensis 200901122</name>
    <dbReference type="NCBI Taxonomy" id="1193010"/>
    <lineage>
        <taxon>Bacteria</taxon>
        <taxon>Pseudomonadati</taxon>
        <taxon>Spirochaetota</taxon>
        <taxon>Spirochaetia</taxon>
        <taxon>Leptospirales</taxon>
        <taxon>Leptospiraceae</taxon>
        <taxon>Leptospira</taxon>
    </lineage>
</organism>
<dbReference type="AlphaFoldDB" id="A0AA87SX30"/>
<accession>A0AA87SX30</accession>
<gene>
    <name evidence="1" type="ORF">LEP1GSC125_0148</name>
</gene>
<dbReference type="Proteomes" id="UP000001343">
    <property type="component" value="Unassembled WGS sequence"/>
</dbReference>
<sequence length="37" mass="4101">MIKKKCEKIFTAPDGGAISEPVLKIFQEISYNDSVSL</sequence>
<evidence type="ECO:0000313" key="2">
    <source>
        <dbReference type="Proteomes" id="UP000001343"/>
    </source>
</evidence>
<evidence type="ECO:0000313" key="1">
    <source>
        <dbReference type="EMBL" id="EKR99750.1"/>
    </source>
</evidence>